<dbReference type="SUPFAM" id="SSF56276">
    <property type="entry name" value="S-adenosylmethionine decarboxylase"/>
    <property type="match status" value="1"/>
</dbReference>
<dbReference type="Pfam" id="PF01536">
    <property type="entry name" value="SAM_decarbox"/>
    <property type="match status" value="1"/>
</dbReference>
<dbReference type="Gene3D" id="3.30.360.50">
    <property type="entry name" value="S-adenosylmethionine decarboxylase"/>
    <property type="match status" value="1"/>
</dbReference>
<reference evidence="1" key="2">
    <citation type="submission" date="2020-09" db="EMBL/GenBank/DDBJ databases">
        <authorList>
            <person name="Sun Q."/>
            <person name="Kim S."/>
        </authorList>
    </citation>
    <scope>NUCLEOTIDE SEQUENCE</scope>
    <source>
        <strain evidence="1">KCTC 42731</strain>
    </source>
</reference>
<dbReference type="AlphaFoldDB" id="A0A919BFU8"/>
<dbReference type="InterPro" id="IPR016067">
    <property type="entry name" value="S-AdoMet_deCO2ase_core"/>
</dbReference>
<comment type="caution">
    <text evidence="1">The sequence shown here is derived from an EMBL/GenBank/DDBJ whole genome shotgun (WGS) entry which is preliminary data.</text>
</comment>
<sequence length="320" mass="37053">MFFEGSEKKAEIIIDKNSLSLLNDIDDCFWQNMVERCNAQIISSVSNSECKAFLLSESSLFVWHNKLLIITCGVTTLVDSVEYFLQHIDNILIRQVIYQRKNEYFAHAQLSSFSEDSKRLSSIIDGKAYRFGEIDSHHNYIFHQHNNFQANENNKTYQLLAYQINKQVSERLTRPNLTPACVRDFLNIEVLFPGYSIDDFVFQPYGYSLNAIRGEEYITIHITPQAMSSYVSFESNVDLFKVTKQLLSILQPASFDFLTFNESNFDQQITTYVPEQYKSKALVKDELSNGYLVCFATFIWPQTIYTDAQRLDTKSISHAL</sequence>
<keyword evidence="2" id="KW-1185">Reference proteome</keyword>
<dbReference type="Gene3D" id="3.60.90.10">
    <property type="entry name" value="S-adenosylmethionine decarboxylase"/>
    <property type="match status" value="1"/>
</dbReference>
<reference evidence="1" key="1">
    <citation type="journal article" date="2014" name="Int. J. Syst. Evol. Microbiol.">
        <title>Complete genome sequence of Corynebacterium casei LMG S-19264T (=DSM 44701T), isolated from a smear-ripened cheese.</title>
        <authorList>
            <consortium name="US DOE Joint Genome Institute (JGI-PGF)"/>
            <person name="Walter F."/>
            <person name="Albersmeier A."/>
            <person name="Kalinowski J."/>
            <person name="Ruckert C."/>
        </authorList>
    </citation>
    <scope>NUCLEOTIDE SEQUENCE</scope>
    <source>
        <strain evidence="1">KCTC 42731</strain>
    </source>
</reference>
<evidence type="ECO:0000313" key="1">
    <source>
        <dbReference type="EMBL" id="GHF84759.1"/>
    </source>
</evidence>
<dbReference type="GO" id="GO:0004014">
    <property type="term" value="F:adenosylmethionine decarboxylase activity"/>
    <property type="evidence" value="ECO:0007669"/>
    <property type="project" value="InterPro"/>
</dbReference>
<organism evidence="1 2">
    <name type="scientific">Thalassotalea marina</name>
    <dbReference type="NCBI Taxonomy" id="1673741"/>
    <lineage>
        <taxon>Bacteria</taxon>
        <taxon>Pseudomonadati</taxon>
        <taxon>Pseudomonadota</taxon>
        <taxon>Gammaproteobacteria</taxon>
        <taxon>Alteromonadales</taxon>
        <taxon>Colwelliaceae</taxon>
        <taxon>Thalassotalea</taxon>
    </lineage>
</organism>
<evidence type="ECO:0000313" key="2">
    <source>
        <dbReference type="Proteomes" id="UP000623842"/>
    </source>
</evidence>
<dbReference type="InterPro" id="IPR048283">
    <property type="entry name" value="AdoMetDC-like"/>
</dbReference>
<dbReference type="InterPro" id="IPR018166">
    <property type="entry name" value="S-AdoMet_deCO2ase_CS"/>
</dbReference>
<protein>
    <submittedName>
        <fullName evidence="1">S-adenosylmethionine decarboxylase SpeD</fullName>
    </submittedName>
</protein>
<gene>
    <name evidence="1" type="primary">speD</name>
    <name evidence="1" type="ORF">GCM10017161_10290</name>
</gene>
<dbReference type="PANTHER" id="PTHR11570:SF0">
    <property type="entry name" value="S-ADENOSYLMETHIONINE DECARBOXYLASE PROENZYME"/>
    <property type="match status" value="1"/>
</dbReference>
<dbReference type="PROSITE" id="PS01336">
    <property type="entry name" value="ADOMETDC"/>
    <property type="match status" value="1"/>
</dbReference>
<accession>A0A919BFU8</accession>
<dbReference type="RefSeq" id="WP_189767953.1">
    <property type="nucleotide sequence ID" value="NZ_BNCK01000002.1"/>
</dbReference>
<dbReference type="PANTHER" id="PTHR11570">
    <property type="entry name" value="S-ADENOSYLMETHIONINE DECARBOXYLASE"/>
    <property type="match status" value="1"/>
</dbReference>
<name>A0A919BFU8_9GAMM</name>
<proteinExistence type="predicted"/>
<dbReference type="GO" id="GO:0008295">
    <property type="term" value="P:spermidine biosynthetic process"/>
    <property type="evidence" value="ECO:0007669"/>
    <property type="project" value="InterPro"/>
</dbReference>
<dbReference type="Proteomes" id="UP000623842">
    <property type="component" value="Unassembled WGS sequence"/>
</dbReference>
<dbReference type="EMBL" id="BNCK01000002">
    <property type="protein sequence ID" value="GHF84759.1"/>
    <property type="molecule type" value="Genomic_DNA"/>
</dbReference>